<dbReference type="EMBL" id="REGN01002934">
    <property type="protein sequence ID" value="RNA25381.1"/>
    <property type="molecule type" value="Genomic_DNA"/>
</dbReference>
<name>A0A3M7RPB2_BRAPC</name>
<dbReference type="AlphaFoldDB" id="A0A3M7RPB2"/>
<proteinExistence type="predicted"/>
<sequence>MKDKKKASNLYCNFEIKTSALKATWNAKSRDLISRILSQSYSSIKLKLSIQNYEKHIEIINLNIYYYFIYLFFTELELLQKIKNIFSSMHSLFHLYQILD</sequence>
<dbReference type="Proteomes" id="UP000276133">
    <property type="component" value="Unassembled WGS sequence"/>
</dbReference>
<gene>
    <name evidence="1" type="ORF">BpHYR1_029509</name>
</gene>
<reference evidence="1 2" key="1">
    <citation type="journal article" date="2018" name="Sci. Rep.">
        <title>Genomic signatures of local adaptation to the degree of environmental predictability in rotifers.</title>
        <authorList>
            <person name="Franch-Gras L."/>
            <person name="Hahn C."/>
            <person name="Garcia-Roger E.M."/>
            <person name="Carmona M.J."/>
            <person name="Serra M."/>
            <person name="Gomez A."/>
        </authorList>
    </citation>
    <scope>NUCLEOTIDE SEQUENCE [LARGE SCALE GENOMIC DNA]</scope>
    <source>
        <strain evidence="1">HYR1</strain>
    </source>
</reference>
<evidence type="ECO:0000313" key="1">
    <source>
        <dbReference type="EMBL" id="RNA25381.1"/>
    </source>
</evidence>
<keyword evidence="2" id="KW-1185">Reference proteome</keyword>
<protein>
    <submittedName>
        <fullName evidence="1">Uncharacterized protein</fullName>
    </submittedName>
</protein>
<evidence type="ECO:0000313" key="2">
    <source>
        <dbReference type="Proteomes" id="UP000276133"/>
    </source>
</evidence>
<accession>A0A3M7RPB2</accession>
<organism evidence="1 2">
    <name type="scientific">Brachionus plicatilis</name>
    <name type="common">Marine rotifer</name>
    <name type="synonym">Brachionus muelleri</name>
    <dbReference type="NCBI Taxonomy" id="10195"/>
    <lineage>
        <taxon>Eukaryota</taxon>
        <taxon>Metazoa</taxon>
        <taxon>Spiralia</taxon>
        <taxon>Gnathifera</taxon>
        <taxon>Rotifera</taxon>
        <taxon>Eurotatoria</taxon>
        <taxon>Monogononta</taxon>
        <taxon>Pseudotrocha</taxon>
        <taxon>Ploima</taxon>
        <taxon>Brachionidae</taxon>
        <taxon>Brachionus</taxon>
    </lineage>
</organism>
<comment type="caution">
    <text evidence="1">The sequence shown here is derived from an EMBL/GenBank/DDBJ whole genome shotgun (WGS) entry which is preliminary data.</text>
</comment>